<dbReference type="InterPro" id="IPR037436">
    <property type="entry name" value="SNX14_PX"/>
</dbReference>
<feature type="domain" description="PX" evidence="4">
    <location>
        <begin position="516"/>
        <end position="635"/>
    </location>
</feature>
<dbReference type="InterPro" id="IPR016137">
    <property type="entry name" value="RGS"/>
</dbReference>
<dbReference type="SMART" id="SM00315">
    <property type="entry name" value="RGS"/>
    <property type="match status" value="1"/>
</dbReference>
<organism evidence="6 7">
    <name type="scientific">Ciona intestinalis</name>
    <name type="common">Transparent sea squirt</name>
    <name type="synonym">Ascidia intestinalis</name>
    <dbReference type="NCBI Taxonomy" id="7719"/>
    <lineage>
        <taxon>Eukaryota</taxon>
        <taxon>Metazoa</taxon>
        <taxon>Chordata</taxon>
        <taxon>Tunicata</taxon>
        <taxon>Ascidiacea</taxon>
        <taxon>Phlebobranchia</taxon>
        <taxon>Cionidae</taxon>
        <taxon>Ciona</taxon>
    </lineage>
</organism>
<reference evidence="6" key="2">
    <citation type="journal article" date="2008" name="Genome Biol.">
        <title>Improved genome assembly and evidence-based global gene model set for the chordate Ciona intestinalis: new insight into intron and operon populations.</title>
        <authorList>
            <person name="Satou Y."/>
            <person name="Mineta K."/>
            <person name="Ogasawara M."/>
            <person name="Sasakura Y."/>
            <person name="Shoguchi E."/>
            <person name="Ueno K."/>
            <person name="Yamada L."/>
            <person name="Matsumoto J."/>
            <person name="Wasserscheid J."/>
            <person name="Dewar K."/>
            <person name="Wiley G.B."/>
            <person name="Macmil S.L."/>
            <person name="Roe B.A."/>
            <person name="Zeller R.W."/>
            <person name="Hastings K.E."/>
            <person name="Lemaire P."/>
            <person name="Lindquist E."/>
            <person name="Endo T."/>
            <person name="Hotta K."/>
            <person name="Inaba K."/>
        </authorList>
    </citation>
    <scope>NUCLEOTIDE SEQUENCE [LARGE SCALE GENOMIC DNA]</scope>
    <source>
        <strain evidence="6">wild type</strain>
    </source>
</reference>
<dbReference type="GO" id="GO:0005770">
    <property type="term" value="C:late endosome"/>
    <property type="evidence" value="ECO:0000318"/>
    <property type="project" value="GO_Central"/>
</dbReference>
<dbReference type="PANTHER" id="PTHR22775">
    <property type="entry name" value="SORTING NEXIN"/>
    <property type="match status" value="1"/>
</dbReference>
<evidence type="ECO:0000259" key="4">
    <source>
        <dbReference type="PROSITE" id="PS50195"/>
    </source>
</evidence>
<dbReference type="GO" id="GO:0035091">
    <property type="term" value="F:phosphatidylinositol binding"/>
    <property type="evidence" value="ECO:0000318"/>
    <property type="project" value="GO_Central"/>
</dbReference>
<dbReference type="AlphaFoldDB" id="F6SMZ6"/>
<dbReference type="InterPro" id="IPR001683">
    <property type="entry name" value="PX_dom"/>
</dbReference>
<feature type="domain" description="RGS" evidence="3">
    <location>
        <begin position="285"/>
        <end position="417"/>
    </location>
</feature>
<dbReference type="PROSITE" id="PS51207">
    <property type="entry name" value="PXA"/>
    <property type="match status" value="1"/>
</dbReference>
<dbReference type="InterPro" id="IPR036305">
    <property type="entry name" value="RGS_sf"/>
</dbReference>
<comment type="similarity">
    <text evidence="1">Belongs to the sorting nexin family.</text>
</comment>
<dbReference type="GeneTree" id="ENSGT00950000182856"/>
<dbReference type="Pfam" id="PF00615">
    <property type="entry name" value="RGS"/>
    <property type="match status" value="1"/>
</dbReference>
<dbReference type="Pfam" id="PF08628">
    <property type="entry name" value="Nexin_C"/>
    <property type="match status" value="1"/>
</dbReference>
<dbReference type="SUPFAM" id="SSF48097">
    <property type="entry name" value="Regulator of G-protein signaling, RGS"/>
    <property type="match status" value="1"/>
</dbReference>
<sequence>MLLFWMFFAGIGVSAMILRPGYEIPNLLLSVMKKDLVVHAKPVKVKPKQCSICGKENCTREKPEEEFTSLQPWLGIEVTEKVDKAVSEFLELLLEQYVWKWYRDLSEDECFIHELKVAMRHALCVLYRRINQVDLSDVIIKKLLRLSIIHLNVCLSAQDADRQTDIIQQHLSTDYGIKLHRALQSRRSELNYLRALCDHVFPHLFPPSLIKSRVFRSLIREVLASNVILYGLDTITHPDKVNNLLLIFFDETPPKEADCPPAPPALFLAEFASKDNNNLSLLQIDLPKIMTTQEMLYQFMTFLKTLGAVHYLQFCLTVDDFNRRCLATEQTEEQQIKLHKEANEIYTAYCNPESVTFIHFEPDIINELRDITEGRWNKMNKLRTSTPLFRAYDHVYNLLEHLYCPLFYQSDIYYEMVCGKRVPLKKRRHRSRQGSGRMYDTTASNKNQQAQDVFKQGLKSCLILSNGSSEENDTDNNNGLLDMDERSSTLDDEMSDDFLVSRDLSTWRIVIPRVDVLRRDDEISRGSSASTNEKMYAFCVEVKRVDIHEDDDMPIQWQVLRRYNEFYVLENKLTEFHGSLAPASLPPKKFMRRSPEFLDSKKADFERFLKLLIGKPGLQHSELLYDFLLPERAGAVSRFYSKLLPDVKLGRIFRRVPNKLLKEKGQHLELFLQSLIQSCEPSKPKPGKYEPITDNPEIQMDQKLHSEMYPDSDWCFGFQSSGMNKVTQVDSFLTGICDYLIFITTRVFKADTWIHHVMAGLKLVVKNTLEPFVHKYLHDKISCYKQEHHVVSLIHLFRDLLFYNKDKPRTAKEKLEREKSTFEAWKNFIPANFIRVIGKEKHEAGCRRLFQVLQHPKLNKQLGYLLLDCFLLELFPELNTDTKVSTKITYWI</sequence>
<dbReference type="STRING" id="7719.ENSCINP00000022350"/>
<dbReference type="EMBL" id="EAAA01001620">
    <property type="status" value="NOT_ANNOTATED_CDS"/>
    <property type="molecule type" value="Genomic_DNA"/>
</dbReference>
<reference evidence="6" key="4">
    <citation type="submission" date="2025-09" db="UniProtKB">
        <authorList>
            <consortium name="Ensembl"/>
        </authorList>
    </citation>
    <scope>IDENTIFICATION</scope>
</reference>
<dbReference type="InterPro" id="IPR037892">
    <property type="entry name" value="SNX14_RGS"/>
</dbReference>
<dbReference type="OMA" id="MYVYVIS"/>
<dbReference type="PANTHER" id="PTHR22775:SF44">
    <property type="entry name" value="SORTING NEXIN-14"/>
    <property type="match status" value="1"/>
</dbReference>
<dbReference type="CDD" id="cd06877">
    <property type="entry name" value="PX_SNX14"/>
    <property type="match status" value="1"/>
</dbReference>
<dbReference type="InParanoid" id="F6SMZ6"/>
<reference evidence="6" key="3">
    <citation type="submission" date="2025-08" db="UniProtKB">
        <authorList>
            <consortium name="Ensembl"/>
        </authorList>
    </citation>
    <scope>IDENTIFICATION</scope>
</reference>
<dbReference type="SMART" id="SM00313">
    <property type="entry name" value="PXA"/>
    <property type="match status" value="1"/>
</dbReference>
<accession>F6SMZ6</accession>
<dbReference type="Gene3D" id="1.10.167.10">
    <property type="entry name" value="Regulator of G-protein Signalling 4, domain 2"/>
    <property type="match status" value="1"/>
</dbReference>
<dbReference type="InterPro" id="IPR036871">
    <property type="entry name" value="PX_dom_sf"/>
</dbReference>
<feature type="signal peptide" evidence="2">
    <location>
        <begin position="1"/>
        <end position="15"/>
    </location>
</feature>
<dbReference type="HOGENOM" id="CLU_014115_0_0_1"/>
<dbReference type="FunCoup" id="F6SMZ6">
    <property type="interactions" value="177"/>
</dbReference>
<dbReference type="InterPro" id="IPR013937">
    <property type="entry name" value="Sorting_nexin_C"/>
</dbReference>
<evidence type="ECO:0008006" key="8">
    <source>
        <dbReference type="Google" id="ProtNLM"/>
    </source>
</evidence>
<dbReference type="SMART" id="SM00312">
    <property type="entry name" value="PX"/>
    <property type="match status" value="1"/>
</dbReference>
<dbReference type="Gene3D" id="3.30.1520.10">
    <property type="entry name" value="Phox-like domain"/>
    <property type="match status" value="1"/>
</dbReference>
<name>F6SMZ6_CIOIN</name>
<dbReference type="CDD" id="cd08722">
    <property type="entry name" value="RGS_SNX14"/>
    <property type="match status" value="1"/>
</dbReference>
<evidence type="ECO:0000256" key="2">
    <source>
        <dbReference type="SAM" id="SignalP"/>
    </source>
</evidence>
<dbReference type="GO" id="GO:0097352">
    <property type="term" value="P:autophagosome maturation"/>
    <property type="evidence" value="ECO:0000318"/>
    <property type="project" value="GO_Central"/>
</dbReference>
<feature type="chain" id="PRO_5013288511" description="Sorting nexin-14" evidence="2">
    <location>
        <begin position="16"/>
        <end position="892"/>
    </location>
</feature>
<dbReference type="SUPFAM" id="SSF64268">
    <property type="entry name" value="PX domain"/>
    <property type="match status" value="1"/>
</dbReference>
<feature type="domain" description="PXA" evidence="5">
    <location>
        <begin position="79"/>
        <end position="253"/>
    </location>
</feature>
<reference evidence="7" key="1">
    <citation type="journal article" date="2002" name="Science">
        <title>The draft genome of Ciona intestinalis: insights into chordate and vertebrate origins.</title>
        <authorList>
            <person name="Dehal P."/>
            <person name="Satou Y."/>
            <person name="Campbell R.K."/>
            <person name="Chapman J."/>
            <person name="Degnan B."/>
            <person name="De Tomaso A."/>
            <person name="Davidson B."/>
            <person name="Di Gregorio A."/>
            <person name="Gelpke M."/>
            <person name="Goodstein D.M."/>
            <person name="Harafuji N."/>
            <person name="Hastings K.E."/>
            <person name="Ho I."/>
            <person name="Hotta K."/>
            <person name="Huang W."/>
            <person name="Kawashima T."/>
            <person name="Lemaire P."/>
            <person name="Martinez D."/>
            <person name="Meinertzhagen I.A."/>
            <person name="Necula S."/>
            <person name="Nonaka M."/>
            <person name="Putnam N."/>
            <person name="Rash S."/>
            <person name="Saiga H."/>
            <person name="Satake M."/>
            <person name="Terry A."/>
            <person name="Yamada L."/>
            <person name="Wang H.G."/>
            <person name="Awazu S."/>
            <person name="Azumi K."/>
            <person name="Boore J."/>
            <person name="Branno M."/>
            <person name="Chin-Bow S."/>
            <person name="DeSantis R."/>
            <person name="Doyle S."/>
            <person name="Francino P."/>
            <person name="Keys D.N."/>
            <person name="Haga S."/>
            <person name="Hayashi H."/>
            <person name="Hino K."/>
            <person name="Imai K.S."/>
            <person name="Inaba K."/>
            <person name="Kano S."/>
            <person name="Kobayashi K."/>
            <person name="Kobayashi M."/>
            <person name="Lee B.I."/>
            <person name="Makabe K.W."/>
            <person name="Manohar C."/>
            <person name="Matassi G."/>
            <person name="Medina M."/>
            <person name="Mochizuki Y."/>
            <person name="Mount S."/>
            <person name="Morishita T."/>
            <person name="Miura S."/>
            <person name="Nakayama A."/>
            <person name="Nishizaka S."/>
            <person name="Nomoto H."/>
            <person name="Ohta F."/>
            <person name="Oishi K."/>
            <person name="Rigoutsos I."/>
            <person name="Sano M."/>
            <person name="Sasaki A."/>
            <person name="Sasakura Y."/>
            <person name="Shoguchi E."/>
            <person name="Shin-i T."/>
            <person name="Spagnuolo A."/>
            <person name="Stainier D."/>
            <person name="Suzuki M.M."/>
            <person name="Tassy O."/>
            <person name="Takatori N."/>
            <person name="Tokuoka M."/>
            <person name="Yagi K."/>
            <person name="Yoshizaki F."/>
            <person name="Wada S."/>
            <person name="Zhang C."/>
            <person name="Hyatt P.D."/>
            <person name="Larimer F."/>
            <person name="Detter C."/>
            <person name="Doggett N."/>
            <person name="Glavina T."/>
            <person name="Hawkins T."/>
            <person name="Richardson P."/>
            <person name="Lucas S."/>
            <person name="Kohara Y."/>
            <person name="Levine M."/>
            <person name="Satoh N."/>
            <person name="Rokhsar D.S."/>
        </authorList>
    </citation>
    <scope>NUCLEOTIDE SEQUENCE [LARGE SCALE GENOMIC DNA]</scope>
</reference>
<keyword evidence="7" id="KW-1185">Reference proteome</keyword>
<dbReference type="Pfam" id="PF00787">
    <property type="entry name" value="PX"/>
    <property type="match status" value="1"/>
</dbReference>
<dbReference type="InterPro" id="IPR003114">
    <property type="entry name" value="Phox_assoc"/>
</dbReference>
<dbReference type="InterPro" id="IPR044926">
    <property type="entry name" value="RGS_subdomain_2"/>
</dbReference>
<dbReference type="Pfam" id="PF02194">
    <property type="entry name" value="PXA"/>
    <property type="match status" value="1"/>
</dbReference>
<evidence type="ECO:0000313" key="7">
    <source>
        <dbReference type="Proteomes" id="UP000008144"/>
    </source>
</evidence>
<dbReference type="Proteomes" id="UP000008144">
    <property type="component" value="Chromosome 3"/>
</dbReference>
<dbReference type="PROSITE" id="PS50195">
    <property type="entry name" value="PX"/>
    <property type="match status" value="1"/>
</dbReference>
<proteinExistence type="inferred from homology"/>
<evidence type="ECO:0000313" key="6">
    <source>
        <dbReference type="Ensembl" id="ENSCINP00000022350.2"/>
    </source>
</evidence>
<evidence type="ECO:0000259" key="5">
    <source>
        <dbReference type="PROSITE" id="PS51207"/>
    </source>
</evidence>
<dbReference type="Ensembl" id="ENSCINT00000022596.2">
    <property type="protein sequence ID" value="ENSCINP00000022350.2"/>
    <property type="gene ID" value="ENSCING00000011780.2"/>
</dbReference>
<protein>
    <recommendedName>
        <fullName evidence="8">Sorting nexin-14</fullName>
    </recommendedName>
</protein>
<dbReference type="PROSITE" id="PS50132">
    <property type="entry name" value="RGS"/>
    <property type="match status" value="1"/>
</dbReference>
<dbReference type="GO" id="GO:0080025">
    <property type="term" value="F:phosphatidylinositol-3,5-bisphosphate binding"/>
    <property type="evidence" value="ECO:0007669"/>
    <property type="project" value="InterPro"/>
</dbReference>
<keyword evidence="2" id="KW-0732">Signal</keyword>
<evidence type="ECO:0000256" key="1">
    <source>
        <dbReference type="ARBA" id="ARBA00010883"/>
    </source>
</evidence>
<evidence type="ECO:0000259" key="3">
    <source>
        <dbReference type="PROSITE" id="PS50132"/>
    </source>
</evidence>